<comment type="caution">
    <text evidence="3">The sequence shown here is derived from an EMBL/GenBank/DDBJ whole genome shotgun (WGS) entry which is preliminary data.</text>
</comment>
<feature type="region of interest" description="Disordered" evidence="1">
    <location>
        <begin position="151"/>
        <end position="170"/>
    </location>
</feature>
<evidence type="ECO:0000313" key="4">
    <source>
        <dbReference type="Proteomes" id="UP000654075"/>
    </source>
</evidence>
<reference evidence="3" key="1">
    <citation type="submission" date="2021-02" db="EMBL/GenBank/DDBJ databases">
        <authorList>
            <person name="Dougan E. K."/>
            <person name="Rhodes N."/>
            <person name="Thang M."/>
            <person name="Chan C."/>
        </authorList>
    </citation>
    <scope>NUCLEOTIDE SEQUENCE</scope>
</reference>
<evidence type="ECO:0000259" key="2">
    <source>
        <dbReference type="Pfam" id="PF07727"/>
    </source>
</evidence>
<organism evidence="3 4">
    <name type="scientific">Polarella glacialis</name>
    <name type="common">Dinoflagellate</name>
    <dbReference type="NCBI Taxonomy" id="89957"/>
    <lineage>
        <taxon>Eukaryota</taxon>
        <taxon>Sar</taxon>
        <taxon>Alveolata</taxon>
        <taxon>Dinophyceae</taxon>
        <taxon>Suessiales</taxon>
        <taxon>Suessiaceae</taxon>
        <taxon>Polarella</taxon>
    </lineage>
</organism>
<protein>
    <recommendedName>
        <fullName evidence="2">Reverse transcriptase Ty1/copia-type domain-containing protein</fullName>
    </recommendedName>
</protein>
<dbReference type="Proteomes" id="UP000654075">
    <property type="component" value="Unassembled WGS sequence"/>
</dbReference>
<dbReference type="OMA" id="RAMTIRT"/>
<name>A0A813GTY4_POLGL</name>
<dbReference type="AlphaFoldDB" id="A0A813GTY4"/>
<keyword evidence="4" id="KW-1185">Reference proteome</keyword>
<evidence type="ECO:0000313" key="3">
    <source>
        <dbReference type="EMBL" id="CAE8626700.1"/>
    </source>
</evidence>
<feature type="domain" description="Reverse transcriptase Ty1/copia-type" evidence="2">
    <location>
        <begin position="475"/>
        <end position="670"/>
    </location>
</feature>
<dbReference type="Pfam" id="PF07727">
    <property type="entry name" value="RVT_2"/>
    <property type="match status" value="1"/>
</dbReference>
<gene>
    <name evidence="3" type="ORF">PGLA1383_LOCUS43604</name>
</gene>
<proteinExistence type="predicted"/>
<sequence length="1005" mass="112935">MVFGKSPVLPGSLLELDAEDDFGIHSQAYQNADSLVGRAMTIRTNARMAVIRAENSTRARKALVSKSRPTRGPFDPGETVFVWRRAARRRKHQTVAHWAGPGTVVVQEGQTAVWVDIAGQLIKAPPEAIRRASSDEKLGADLVNEAMQRNHLDISEKQQQKYQDTRHEVRRDSVRYPQGAPRPGWNASRSTWTRVDFKVDQYQIPKGNGPSLDLRLRRVTVDLVNGDVIADDWFDPALRTALVQRKFADASTRDVITTFFMPDEAPVKLDVPHPPPDVVPRVRMERDELTADAPPAKVLRREGVDVDVKGDHSAMETASAEPGASQGTLVDEAVKVVLPQILLEQNVSQENVVVGVEVESAELPVSVEEEPEKEAFLVGEAYLVDEVFDDDEILDAWIAKGRNEIRYNQLSKNEQRLYDIAILDEWKSILVDNNAVIVIEPNEAARIRRAMPERVIRSRLVLTRKMLEDVPEGGENWKAKARWCVLGFEDPDATEVGRASPTVAVGTLYLHLQLAACMRWKIKLADVKTAFLNSAPQTRELYAEAPSGDKLPIPSGSLIKLIKPLYGQVDAPLQWHRELQRFLTEGCGMKQSRLDPCKYMLFVNGRLHGSIVTYVDDLCMAGDEVMNDVYEKLQKRFKFGKWQDLKGRYCGREIVQNPVTFEIKITQHDDIMKLPSIPLSRGTDRALKCDAENIKLLRSLVGALSWFATQSRIDIAGDVAFLQSSFPEPTWENVAEGNRLLKLAQDNEVMLKFSSIEPESLTFLLAADAGWANAEAFRSQAGWIIGAVHEDIVKNITSMWNPIAWKSHKLKRVTNSTLASETMALAEGLAEMEWLMAHWLEFKHHDLNLRDCVDGTALKPGMIILRDDAEMKSCVCVTDCKSVYDVLSKEGSPSDKRTAIELLIIKESLVRGHHHLRWVDTRVMLADPLTKRKHDGMFLRDSIKRGTYILVEESKGMETKLADRAGKVRKKKKVAERATELVHFVTKSVSSGVSAFHCATDRLRR</sequence>
<accession>A0A813GTY4</accession>
<evidence type="ECO:0000256" key="1">
    <source>
        <dbReference type="SAM" id="MobiDB-lite"/>
    </source>
</evidence>
<dbReference type="InterPro" id="IPR013103">
    <property type="entry name" value="RVT_2"/>
</dbReference>
<dbReference type="EMBL" id="CAJNNV010029009">
    <property type="protein sequence ID" value="CAE8626700.1"/>
    <property type="molecule type" value="Genomic_DNA"/>
</dbReference>
<dbReference type="OrthoDB" id="430476at2759"/>